<dbReference type="SUPFAM" id="SSF48403">
    <property type="entry name" value="Ankyrin repeat"/>
    <property type="match status" value="1"/>
</dbReference>
<dbReference type="AlphaFoldDB" id="E0VN92"/>
<name>E0VN92_PEDHC</name>
<evidence type="ECO:0000313" key="8">
    <source>
        <dbReference type="EnsemblMetazoa" id="PHUM331850-PA"/>
    </source>
</evidence>
<accession>E0VN92</accession>
<dbReference type="VEuPathDB" id="VectorBase:PHUM331850"/>
<dbReference type="OMA" id="GSVHHNF"/>
<reference evidence="8" key="3">
    <citation type="submission" date="2021-02" db="UniProtKB">
        <authorList>
            <consortium name="EnsemblMetazoa"/>
        </authorList>
    </citation>
    <scope>IDENTIFICATION</scope>
    <source>
        <strain evidence="8">USDA</strain>
    </source>
</reference>
<dbReference type="Gene3D" id="3.40.50.1820">
    <property type="entry name" value="alpha/beta hydrolase"/>
    <property type="match status" value="1"/>
</dbReference>
<keyword evidence="9" id="KW-1185">Reference proteome</keyword>
<protein>
    <recommendedName>
        <fullName evidence="1 5">1-alkyl-2-acetylglycerophosphocholine esterase</fullName>
        <ecNumber evidence="1 5">3.1.1.47</ecNumber>
    </recommendedName>
</protein>
<dbReference type="Proteomes" id="UP000009046">
    <property type="component" value="Unassembled WGS sequence"/>
</dbReference>
<comment type="catalytic activity">
    <reaction evidence="5">
        <text>a 1-O-alkyl-2-acetyl-sn-glycero-3-phosphocholine + H2O = a 1-O-alkyl-sn-glycero-3-phosphocholine + acetate + H(+)</text>
        <dbReference type="Rhea" id="RHEA:17777"/>
        <dbReference type="ChEBI" id="CHEBI:15377"/>
        <dbReference type="ChEBI" id="CHEBI:15378"/>
        <dbReference type="ChEBI" id="CHEBI:30089"/>
        <dbReference type="ChEBI" id="CHEBI:30909"/>
        <dbReference type="ChEBI" id="CHEBI:36707"/>
        <dbReference type="EC" id="3.1.1.47"/>
    </reaction>
</comment>
<dbReference type="eggNOG" id="KOG3847">
    <property type="taxonomic scope" value="Eukaryota"/>
</dbReference>
<feature type="active site" description="Nucleophile" evidence="6">
    <location>
        <position position="223"/>
    </location>
</feature>
<dbReference type="STRING" id="121224.E0VN92"/>
<sequence>MSPHAPGCVDIMTEYSRNGLFARIYYPTSLKDINKYSSAWISWLPHKQYIIGFAYVLNLWTFLIKLLMKFVAGDVKIPIIENGPVETEIRKFKTVVFSHGLGATRFFYTGICCELASHGYVVIALEHRDESSSMTYYYKSEEKLNKDERTWMKFKRVKVGTPEHLTERSRQVEQRSNECKRALTILENLNSGNDIGNILKSDFDLKQFKNRLDFTKPIMMGHSFGGATTLLTLGTDPRFKVGVILDPWMFPIKSHKNLSETVTQPLVIINSQTFHIPTNLKELGKYTNGDDRETYTIKHTTHENQSDTAHIIGYWLNIFMRKIKKVLATRINNGLILRFLNKHVVFHYAARGDQISVLKYFWPFLKNKTIPKTYFYSTPAHDASVFGSLKSLQWLIKYDEYQLLAKDIDGCNVLHLSAR</sequence>
<dbReference type="RefSeq" id="XP_002427586.1">
    <property type="nucleotide sequence ID" value="XM_002427541.1"/>
</dbReference>
<dbReference type="GeneID" id="8236302"/>
<reference evidence="7" key="2">
    <citation type="submission" date="2007-04" db="EMBL/GenBank/DDBJ databases">
        <title>The genome of the human body louse.</title>
        <authorList>
            <consortium name="The Human Body Louse Genome Consortium"/>
            <person name="Kirkness E."/>
            <person name="Walenz B."/>
            <person name="Hass B."/>
            <person name="Bruggner R."/>
            <person name="Strausberg R."/>
        </authorList>
    </citation>
    <scope>NUCLEOTIDE SEQUENCE</scope>
    <source>
        <strain evidence="7">USDA</strain>
    </source>
</reference>
<dbReference type="InParanoid" id="E0VN92"/>
<evidence type="ECO:0000256" key="6">
    <source>
        <dbReference type="PIRSR" id="PIRSR018169-1"/>
    </source>
</evidence>
<evidence type="ECO:0000256" key="3">
    <source>
        <dbReference type="ARBA" id="ARBA00022963"/>
    </source>
</evidence>
<dbReference type="PANTHER" id="PTHR10272:SF0">
    <property type="entry name" value="PLATELET-ACTIVATING FACTOR ACETYLHYDROLASE"/>
    <property type="match status" value="1"/>
</dbReference>
<dbReference type="SUPFAM" id="SSF53474">
    <property type="entry name" value="alpha/beta-Hydrolases"/>
    <property type="match status" value="1"/>
</dbReference>
<dbReference type="KEGG" id="phu:Phum_PHUM331850"/>
<gene>
    <name evidence="8" type="primary">8236302</name>
    <name evidence="7" type="ORF">Phum_PHUM331850</name>
</gene>
<reference evidence="7" key="1">
    <citation type="submission" date="2007-04" db="EMBL/GenBank/DDBJ databases">
        <title>Annotation of Pediculus humanus corporis strain USDA.</title>
        <authorList>
            <person name="Kirkness E."/>
            <person name="Hannick L."/>
            <person name="Hass B."/>
            <person name="Bruggner R."/>
            <person name="Lawson D."/>
            <person name="Bidwell S."/>
            <person name="Joardar V."/>
            <person name="Caler E."/>
            <person name="Walenz B."/>
            <person name="Inman J."/>
            <person name="Schobel S."/>
            <person name="Galinsky K."/>
            <person name="Amedeo P."/>
            <person name="Strausberg R."/>
        </authorList>
    </citation>
    <scope>NUCLEOTIDE SEQUENCE</scope>
    <source>
        <strain evidence="7">USDA</strain>
    </source>
</reference>
<feature type="active site" description="Charge relay system" evidence="6">
    <location>
        <position position="246"/>
    </location>
</feature>
<proteinExistence type="predicted"/>
<dbReference type="GO" id="GO:0016042">
    <property type="term" value="P:lipid catabolic process"/>
    <property type="evidence" value="ECO:0007669"/>
    <property type="project" value="UniProtKB-KW"/>
</dbReference>
<dbReference type="GO" id="GO:0003847">
    <property type="term" value="F:1-alkyl-2-acetylglycerophosphocholine esterase activity"/>
    <property type="evidence" value="ECO:0007669"/>
    <property type="project" value="UniProtKB-UniRule"/>
</dbReference>
<dbReference type="Pfam" id="PF03403">
    <property type="entry name" value="PAF-AH_p_II"/>
    <property type="match status" value="1"/>
</dbReference>
<evidence type="ECO:0000313" key="9">
    <source>
        <dbReference type="Proteomes" id="UP000009046"/>
    </source>
</evidence>
<evidence type="ECO:0000256" key="1">
    <source>
        <dbReference type="ARBA" id="ARBA00013201"/>
    </source>
</evidence>
<evidence type="ECO:0000313" key="7">
    <source>
        <dbReference type="EMBL" id="EEB14848.1"/>
    </source>
</evidence>
<feature type="active site" description="Charge relay system" evidence="6">
    <location>
        <position position="302"/>
    </location>
</feature>
<dbReference type="EC" id="3.1.1.47" evidence="1 5"/>
<evidence type="ECO:0000256" key="2">
    <source>
        <dbReference type="ARBA" id="ARBA00022801"/>
    </source>
</evidence>
<dbReference type="OrthoDB" id="2363873at2759"/>
<dbReference type="EnsemblMetazoa" id="PHUM331850-RA">
    <property type="protein sequence ID" value="PHUM331850-PA"/>
    <property type="gene ID" value="PHUM331850"/>
</dbReference>
<dbReference type="PIRSF" id="PIRSF018169">
    <property type="entry name" value="PAF_acetylhydrolase"/>
    <property type="match status" value="1"/>
</dbReference>
<keyword evidence="2 5" id="KW-0378">Hydrolase</keyword>
<dbReference type="HOGENOM" id="CLU_022501_0_0_1"/>
<keyword evidence="4 5" id="KW-0443">Lipid metabolism</keyword>
<dbReference type="EMBL" id="AAZO01003852">
    <property type="status" value="NOT_ANNOTATED_CDS"/>
    <property type="molecule type" value="Genomic_DNA"/>
</dbReference>
<organism>
    <name type="scientific">Pediculus humanus subsp. corporis</name>
    <name type="common">Body louse</name>
    <dbReference type="NCBI Taxonomy" id="121224"/>
    <lineage>
        <taxon>Eukaryota</taxon>
        <taxon>Metazoa</taxon>
        <taxon>Ecdysozoa</taxon>
        <taxon>Arthropoda</taxon>
        <taxon>Hexapoda</taxon>
        <taxon>Insecta</taxon>
        <taxon>Pterygota</taxon>
        <taxon>Neoptera</taxon>
        <taxon>Paraneoptera</taxon>
        <taxon>Psocodea</taxon>
        <taxon>Troctomorpha</taxon>
        <taxon>Phthiraptera</taxon>
        <taxon>Anoplura</taxon>
        <taxon>Pediculidae</taxon>
        <taxon>Pediculus</taxon>
    </lineage>
</organism>
<dbReference type="CTD" id="8236302"/>
<dbReference type="PANTHER" id="PTHR10272">
    <property type="entry name" value="PLATELET-ACTIVATING FACTOR ACETYLHYDROLASE"/>
    <property type="match status" value="1"/>
</dbReference>
<dbReference type="InterPro" id="IPR036770">
    <property type="entry name" value="Ankyrin_rpt-contain_sf"/>
</dbReference>
<evidence type="ECO:0000256" key="5">
    <source>
        <dbReference type="PIRNR" id="PIRNR018169"/>
    </source>
</evidence>
<keyword evidence="3 5" id="KW-0442">Lipid degradation</keyword>
<dbReference type="EMBL" id="DS235335">
    <property type="protein sequence ID" value="EEB14848.1"/>
    <property type="molecule type" value="Genomic_DNA"/>
</dbReference>
<evidence type="ECO:0000256" key="4">
    <source>
        <dbReference type="ARBA" id="ARBA00023098"/>
    </source>
</evidence>
<dbReference type="InterPro" id="IPR029058">
    <property type="entry name" value="AB_hydrolase_fold"/>
</dbReference>
<dbReference type="InterPro" id="IPR016715">
    <property type="entry name" value="PAF_acetylhydro_eukaryote"/>
</dbReference>